<dbReference type="Proteomes" id="UP000196138">
    <property type="component" value="Chromosome"/>
</dbReference>
<keyword evidence="2" id="KW-1003">Cell membrane</keyword>
<dbReference type="PANTHER" id="PTHR30443:SF2">
    <property type="entry name" value="PHOSPHOETHANOLAMINE TRANSFERASE EPTC"/>
    <property type="match status" value="1"/>
</dbReference>
<evidence type="ECO:0000256" key="3">
    <source>
        <dbReference type="ARBA" id="ARBA00022679"/>
    </source>
</evidence>
<dbReference type="InterPro" id="IPR017850">
    <property type="entry name" value="Alkaline_phosphatase_core_sf"/>
</dbReference>
<keyword evidence="6 7" id="KW-0472">Membrane</keyword>
<dbReference type="AlphaFoldDB" id="A0A1Y0EU23"/>
<evidence type="ECO:0000259" key="8">
    <source>
        <dbReference type="Pfam" id="PF00884"/>
    </source>
</evidence>
<feature type="transmembrane region" description="Helical" evidence="7">
    <location>
        <begin position="66"/>
        <end position="88"/>
    </location>
</feature>
<evidence type="ECO:0000256" key="6">
    <source>
        <dbReference type="ARBA" id="ARBA00023136"/>
    </source>
</evidence>
<feature type="transmembrane region" description="Helical" evidence="7">
    <location>
        <begin position="36"/>
        <end position="54"/>
    </location>
</feature>
<keyword evidence="5 7" id="KW-1133">Transmembrane helix</keyword>
<gene>
    <name evidence="9" type="ORF">CCO03_12150</name>
</gene>
<dbReference type="InterPro" id="IPR040423">
    <property type="entry name" value="PEA_transferase"/>
</dbReference>
<sequence length="539" mass="60748">MRPFARQGQVVSWPALAVLGALALVFIVLGHDGRRVWQVALLILAVFAWMRWPLQSPVWAGVRRVAAFVTVMLCVLDGSVRAYLWALYQAAPDSSLVLAAVANTHVRESEEYLAMNWRMAALMLTAWLVLGGGIWYCTGRTLRQSMAQGARHMAVWVLIVVVCTAAYGSKPWRRLHPLNFWVYWMLSVDKMQDDWSNLEGMRQHALTVARHAQPMIASSGASTVLVVLTESVVRDNLSLYGYPRPTTPDLQAQQQELGDQMLVLRNAWSVNASTLPAVNNLFWFGAPGQPDALHLVALARAAGYKTWWISNQADIALEHQHARQADVFQMINRTRGRSTAMLDEEMQDELGQALQAPEARKFIVVHMQGAHPHYRLRFPEGRHPFDEMEDSVDADLERQGRYPWVRSMRNDYDAAVHYNDAVVARMMQMTREATGRGKAAVVYLSDHGQDVGHTSNHVGHSPTTPQGYRIPAVIWQSGFLPALPQDVGARPFRADWGAWTIARLLELRWRGQDASRDVLSTQYRWEAPTLPVKVKSFTD</sequence>
<evidence type="ECO:0000313" key="9">
    <source>
        <dbReference type="EMBL" id="ARU06822.1"/>
    </source>
</evidence>
<accession>A0A1Y0EU23</accession>
<dbReference type="InterPro" id="IPR000917">
    <property type="entry name" value="Sulfatase_N"/>
</dbReference>
<dbReference type="Gene3D" id="3.40.720.10">
    <property type="entry name" value="Alkaline Phosphatase, subunit A"/>
    <property type="match status" value="1"/>
</dbReference>
<dbReference type="GO" id="GO:0005886">
    <property type="term" value="C:plasma membrane"/>
    <property type="evidence" value="ECO:0007669"/>
    <property type="project" value="UniProtKB-SubCell"/>
</dbReference>
<evidence type="ECO:0000256" key="5">
    <source>
        <dbReference type="ARBA" id="ARBA00022989"/>
    </source>
</evidence>
<dbReference type="OrthoDB" id="9786870at2"/>
<dbReference type="CDD" id="cd16017">
    <property type="entry name" value="LptA"/>
    <property type="match status" value="1"/>
</dbReference>
<dbReference type="RefSeq" id="WP_087284621.1">
    <property type="nucleotide sequence ID" value="NZ_CP021455.1"/>
</dbReference>
<dbReference type="EMBL" id="CP021455">
    <property type="protein sequence ID" value="ARU06822.1"/>
    <property type="molecule type" value="Genomic_DNA"/>
</dbReference>
<protein>
    <submittedName>
        <fullName evidence="9">Sulfatase</fullName>
    </submittedName>
</protein>
<name>A0A1Y0EU23_9BURK</name>
<comment type="subcellular location">
    <subcellularLocation>
        <location evidence="1">Cell membrane</location>
        <topology evidence="1">Multi-pass membrane protein</topology>
    </subcellularLocation>
</comment>
<dbReference type="KEGG" id="cser:CCO03_12150"/>
<dbReference type="Pfam" id="PF00884">
    <property type="entry name" value="Sulfatase"/>
    <property type="match status" value="1"/>
</dbReference>
<dbReference type="SUPFAM" id="SSF53649">
    <property type="entry name" value="Alkaline phosphatase-like"/>
    <property type="match status" value="1"/>
</dbReference>
<evidence type="ECO:0000256" key="7">
    <source>
        <dbReference type="SAM" id="Phobius"/>
    </source>
</evidence>
<keyword evidence="4 7" id="KW-0812">Transmembrane</keyword>
<feature type="transmembrane region" description="Helical" evidence="7">
    <location>
        <begin position="117"/>
        <end position="137"/>
    </location>
</feature>
<feature type="transmembrane region" description="Helical" evidence="7">
    <location>
        <begin position="149"/>
        <end position="168"/>
    </location>
</feature>
<organism evidence="9 10">
    <name type="scientific">Comamonas serinivorans</name>
    <dbReference type="NCBI Taxonomy" id="1082851"/>
    <lineage>
        <taxon>Bacteria</taxon>
        <taxon>Pseudomonadati</taxon>
        <taxon>Pseudomonadota</taxon>
        <taxon>Betaproteobacteria</taxon>
        <taxon>Burkholderiales</taxon>
        <taxon>Comamonadaceae</taxon>
        <taxon>Comamonas</taxon>
    </lineage>
</organism>
<keyword evidence="10" id="KW-1185">Reference proteome</keyword>
<dbReference type="InterPro" id="IPR058130">
    <property type="entry name" value="PEA_transf_C"/>
</dbReference>
<evidence type="ECO:0000313" key="10">
    <source>
        <dbReference type="Proteomes" id="UP000196138"/>
    </source>
</evidence>
<evidence type="ECO:0000256" key="4">
    <source>
        <dbReference type="ARBA" id="ARBA00022692"/>
    </source>
</evidence>
<dbReference type="GO" id="GO:0009244">
    <property type="term" value="P:lipopolysaccharide core region biosynthetic process"/>
    <property type="evidence" value="ECO:0007669"/>
    <property type="project" value="TreeGrafter"/>
</dbReference>
<evidence type="ECO:0000256" key="2">
    <source>
        <dbReference type="ARBA" id="ARBA00022475"/>
    </source>
</evidence>
<keyword evidence="3" id="KW-0808">Transferase</keyword>
<dbReference type="GO" id="GO:0016776">
    <property type="term" value="F:phosphotransferase activity, phosphate group as acceptor"/>
    <property type="evidence" value="ECO:0007669"/>
    <property type="project" value="TreeGrafter"/>
</dbReference>
<dbReference type="PANTHER" id="PTHR30443">
    <property type="entry name" value="INNER MEMBRANE PROTEIN"/>
    <property type="match status" value="1"/>
</dbReference>
<feature type="domain" description="Sulfatase N-terminal" evidence="8">
    <location>
        <begin position="223"/>
        <end position="478"/>
    </location>
</feature>
<feature type="transmembrane region" description="Helical" evidence="7">
    <location>
        <begin position="12"/>
        <end position="30"/>
    </location>
</feature>
<reference evidence="9 10" key="1">
    <citation type="submission" date="2017-05" db="EMBL/GenBank/DDBJ databases">
        <authorList>
            <person name="Song R."/>
            <person name="Chenine A.L."/>
            <person name="Ruprecht R.M."/>
        </authorList>
    </citation>
    <scope>NUCLEOTIDE SEQUENCE [LARGE SCALE GENOMIC DNA]</scope>
    <source>
        <strain evidence="9 10">DSM 26136</strain>
    </source>
</reference>
<proteinExistence type="predicted"/>
<evidence type="ECO:0000256" key="1">
    <source>
        <dbReference type="ARBA" id="ARBA00004651"/>
    </source>
</evidence>